<name>A0A0D3CRZ9_BRAOL</name>
<dbReference type="HOGENOM" id="CLU_2501057_0_0_1"/>
<evidence type="ECO:0000313" key="1">
    <source>
        <dbReference type="EnsemblPlants" id="Bo6g046860.1"/>
    </source>
</evidence>
<dbReference type="Proteomes" id="UP000032141">
    <property type="component" value="Chromosome C6"/>
</dbReference>
<dbReference type="AlphaFoldDB" id="A0A0D3CRZ9"/>
<dbReference type="EnsemblPlants" id="Bo6g046860.1">
    <property type="protein sequence ID" value="Bo6g046860.1"/>
    <property type="gene ID" value="Bo6g046860"/>
</dbReference>
<sequence length="86" mass="10268">MGSRRNRRKFLRDSLFLHKEELQCYRSWRNNHCLILETTEKKASRKEEIKVSVWLLLGYFCVQATRAQLYGMIGGRIHVIECILLL</sequence>
<evidence type="ECO:0000313" key="2">
    <source>
        <dbReference type="Proteomes" id="UP000032141"/>
    </source>
</evidence>
<organism evidence="1 2">
    <name type="scientific">Brassica oleracea var. oleracea</name>
    <dbReference type="NCBI Taxonomy" id="109376"/>
    <lineage>
        <taxon>Eukaryota</taxon>
        <taxon>Viridiplantae</taxon>
        <taxon>Streptophyta</taxon>
        <taxon>Embryophyta</taxon>
        <taxon>Tracheophyta</taxon>
        <taxon>Spermatophyta</taxon>
        <taxon>Magnoliopsida</taxon>
        <taxon>eudicotyledons</taxon>
        <taxon>Gunneridae</taxon>
        <taxon>Pentapetalae</taxon>
        <taxon>rosids</taxon>
        <taxon>malvids</taxon>
        <taxon>Brassicales</taxon>
        <taxon>Brassicaceae</taxon>
        <taxon>Brassiceae</taxon>
        <taxon>Brassica</taxon>
    </lineage>
</organism>
<dbReference type="Gramene" id="Bo6g046860.1">
    <property type="protein sequence ID" value="Bo6g046860.1"/>
    <property type="gene ID" value="Bo6g046860"/>
</dbReference>
<accession>A0A0D3CRZ9</accession>
<reference evidence="1" key="2">
    <citation type="submission" date="2015-03" db="UniProtKB">
        <authorList>
            <consortium name="EnsemblPlants"/>
        </authorList>
    </citation>
    <scope>IDENTIFICATION</scope>
</reference>
<reference evidence="1 2" key="1">
    <citation type="journal article" date="2014" name="Genome Biol.">
        <title>Transcriptome and methylome profiling reveals relics of genome dominance in the mesopolyploid Brassica oleracea.</title>
        <authorList>
            <person name="Parkin I.A."/>
            <person name="Koh C."/>
            <person name="Tang H."/>
            <person name="Robinson S.J."/>
            <person name="Kagale S."/>
            <person name="Clarke W.E."/>
            <person name="Town C.D."/>
            <person name="Nixon J."/>
            <person name="Krishnakumar V."/>
            <person name="Bidwell S.L."/>
            <person name="Denoeud F."/>
            <person name="Belcram H."/>
            <person name="Links M.G."/>
            <person name="Just J."/>
            <person name="Clarke C."/>
            <person name="Bender T."/>
            <person name="Huebert T."/>
            <person name="Mason A.S."/>
            <person name="Pires J.C."/>
            <person name="Barker G."/>
            <person name="Moore J."/>
            <person name="Walley P.G."/>
            <person name="Manoli S."/>
            <person name="Batley J."/>
            <person name="Edwards D."/>
            <person name="Nelson M.N."/>
            <person name="Wang X."/>
            <person name="Paterson A.H."/>
            <person name="King G."/>
            <person name="Bancroft I."/>
            <person name="Chalhoub B."/>
            <person name="Sharpe A.G."/>
        </authorList>
    </citation>
    <scope>NUCLEOTIDE SEQUENCE</scope>
    <source>
        <strain evidence="1 2">cv. TO1000</strain>
    </source>
</reference>
<keyword evidence="2" id="KW-1185">Reference proteome</keyword>
<proteinExistence type="predicted"/>
<protein>
    <submittedName>
        <fullName evidence="1">Uncharacterized protein</fullName>
    </submittedName>
</protein>